<accession>A0ACC2HJ35</accession>
<name>A0ACC2HJ35_DALPE</name>
<proteinExistence type="predicted"/>
<evidence type="ECO:0000313" key="2">
    <source>
        <dbReference type="Proteomes" id="UP001157502"/>
    </source>
</evidence>
<dbReference type="EMBL" id="CM055728">
    <property type="protein sequence ID" value="KAJ8015994.1"/>
    <property type="molecule type" value="Genomic_DNA"/>
</dbReference>
<gene>
    <name evidence="1" type="ORF">DPEC_G00002520</name>
</gene>
<reference evidence="1" key="1">
    <citation type="submission" date="2021-05" db="EMBL/GenBank/DDBJ databases">
        <authorList>
            <person name="Pan Q."/>
            <person name="Jouanno E."/>
            <person name="Zahm M."/>
            <person name="Klopp C."/>
            <person name="Cabau C."/>
            <person name="Louis A."/>
            <person name="Berthelot C."/>
            <person name="Parey E."/>
            <person name="Roest Crollius H."/>
            <person name="Montfort J."/>
            <person name="Robinson-Rechavi M."/>
            <person name="Bouchez O."/>
            <person name="Lampietro C."/>
            <person name="Lopez Roques C."/>
            <person name="Donnadieu C."/>
            <person name="Postlethwait J."/>
            <person name="Bobe J."/>
            <person name="Dillon D."/>
            <person name="Chandos A."/>
            <person name="von Hippel F."/>
            <person name="Guiguen Y."/>
        </authorList>
    </citation>
    <scope>NUCLEOTIDE SEQUENCE</scope>
    <source>
        <strain evidence="1">YG-Jan2019</strain>
    </source>
</reference>
<dbReference type="Proteomes" id="UP001157502">
    <property type="component" value="Chromosome 1"/>
</dbReference>
<organism evidence="1 2">
    <name type="scientific">Dallia pectoralis</name>
    <name type="common">Alaska blackfish</name>
    <dbReference type="NCBI Taxonomy" id="75939"/>
    <lineage>
        <taxon>Eukaryota</taxon>
        <taxon>Metazoa</taxon>
        <taxon>Chordata</taxon>
        <taxon>Craniata</taxon>
        <taxon>Vertebrata</taxon>
        <taxon>Euteleostomi</taxon>
        <taxon>Actinopterygii</taxon>
        <taxon>Neopterygii</taxon>
        <taxon>Teleostei</taxon>
        <taxon>Protacanthopterygii</taxon>
        <taxon>Esociformes</taxon>
        <taxon>Umbridae</taxon>
        <taxon>Dallia</taxon>
    </lineage>
</organism>
<sequence>MLLGLFPELKTDELSERHCRSILSDNFSAWCGTLTSTPLSTKLDPVPTVPRMTPYNTTCYCRSNNEGMFMGLSICTDYVSYYRFESQYTVPLEGGGWFTGSRSDPGVFSPVTLLTFKFPYTVHIHAHKSVLAPNITGAGTYTDHYWVCGDNAYVYLPQGWSGCCVFVTLNTTLKMFPIVDNHGCRMRRSESISPDSVPSEDRRSSGWEKFWRGLAPWYGTVKNAHEMDRVGYELETLVNITTEGFMVLKPEVKALRIMVLQNRMALDMILAEQGGVCRLVGKHCCTYIPDGDQNLTEVVQHLHSLYKLLTGEHVTGGSWDPFSWLKAYLGVWGSRIFHWVKYGIVILVAILMIVMCIKKMCTKAVSVVLNMPLVDLKDSDSEFDNGTDVDFPSVYPKSS</sequence>
<comment type="caution">
    <text evidence="1">The sequence shown here is derived from an EMBL/GenBank/DDBJ whole genome shotgun (WGS) entry which is preliminary data.</text>
</comment>
<protein>
    <submittedName>
        <fullName evidence="1">Uncharacterized protein</fullName>
    </submittedName>
</protein>
<keyword evidence="2" id="KW-1185">Reference proteome</keyword>
<evidence type="ECO:0000313" key="1">
    <source>
        <dbReference type="EMBL" id="KAJ8015994.1"/>
    </source>
</evidence>